<name>A0ABQ6HWR5_9MICO</name>
<evidence type="ECO:0000259" key="5">
    <source>
        <dbReference type="PROSITE" id="PS50977"/>
    </source>
</evidence>
<dbReference type="SUPFAM" id="SSF46689">
    <property type="entry name" value="Homeodomain-like"/>
    <property type="match status" value="1"/>
</dbReference>
<accession>A0ABQ6HWR5</accession>
<keyword evidence="2 4" id="KW-0238">DNA-binding</keyword>
<gene>
    <name evidence="6" type="ORF">GCM10025864_07190</name>
</gene>
<proteinExistence type="predicted"/>
<comment type="caution">
    <text evidence="6">The sequence shown here is derived from an EMBL/GenBank/DDBJ whole genome shotgun (WGS) entry which is preliminary data.</text>
</comment>
<dbReference type="PANTHER" id="PTHR30055:SF234">
    <property type="entry name" value="HTH-TYPE TRANSCRIPTIONAL REGULATOR BETI"/>
    <property type="match status" value="1"/>
</dbReference>
<dbReference type="InterPro" id="IPR009057">
    <property type="entry name" value="Homeodomain-like_sf"/>
</dbReference>
<dbReference type="InterPro" id="IPR050109">
    <property type="entry name" value="HTH-type_TetR-like_transc_reg"/>
</dbReference>
<evidence type="ECO:0000313" key="7">
    <source>
        <dbReference type="Proteomes" id="UP001157091"/>
    </source>
</evidence>
<dbReference type="EMBL" id="BSUK01000001">
    <property type="protein sequence ID" value="GMA22960.1"/>
    <property type="molecule type" value="Genomic_DNA"/>
</dbReference>
<evidence type="ECO:0000256" key="4">
    <source>
        <dbReference type="PROSITE-ProRule" id="PRU00335"/>
    </source>
</evidence>
<dbReference type="RefSeq" id="WP_284292074.1">
    <property type="nucleotide sequence ID" value="NZ_BSUK01000001.1"/>
</dbReference>
<comment type="caution">
    <text evidence="4">Lacks conserved residue(s) required for the propagation of feature annotation.</text>
</comment>
<protein>
    <recommendedName>
        <fullName evidence="5">HTH tetR-type domain-containing protein</fullName>
    </recommendedName>
</protein>
<reference evidence="7" key="1">
    <citation type="journal article" date="2019" name="Int. J. Syst. Evol. Microbiol.">
        <title>The Global Catalogue of Microorganisms (GCM) 10K type strain sequencing project: providing services to taxonomists for standard genome sequencing and annotation.</title>
        <authorList>
            <consortium name="The Broad Institute Genomics Platform"/>
            <consortium name="The Broad Institute Genome Sequencing Center for Infectious Disease"/>
            <person name="Wu L."/>
            <person name="Ma J."/>
        </authorList>
    </citation>
    <scope>NUCLEOTIDE SEQUENCE [LARGE SCALE GENOMIC DNA]</scope>
    <source>
        <strain evidence="7">NBRC 106348</strain>
    </source>
</reference>
<keyword evidence="1" id="KW-0805">Transcription regulation</keyword>
<dbReference type="Gene3D" id="1.10.357.10">
    <property type="entry name" value="Tetracycline Repressor, domain 2"/>
    <property type="match status" value="1"/>
</dbReference>
<dbReference type="InterPro" id="IPR001647">
    <property type="entry name" value="HTH_TetR"/>
</dbReference>
<evidence type="ECO:0000256" key="1">
    <source>
        <dbReference type="ARBA" id="ARBA00023015"/>
    </source>
</evidence>
<organism evidence="6 7">
    <name type="scientific">Luteimicrobium album</name>
    <dbReference type="NCBI Taxonomy" id="1054550"/>
    <lineage>
        <taxon>Bacteria</taxon>
        <taxon>Bacillati</taxon>
        <taxon>Actinomycetota</taxon>
        <taxon>Actinomycetes</taxon>
        <taxon>Micrococcales</taxon>
        <taxon>Luteimicrobium</taxon>
    </lineage>
</organism>
<dbReference type="Proteomes" id="UP001157091">
    <property type="component" value="Unassembled WGS sequence"/>
</dbReference>
<evidence type="ECO:0000256" key="2">
    <source>
        <dbReference type="ARBA" id="ARBA00023125"/>
    </source>
</evidence>
<evidence type="ECO:0000256" key="3">
    <source>
        <dbReference type="ARBA" id="ARBA00023163"/>
    </source>
</evidence>
<dbReference type="PANTHER" id="PTHR30055">
    <property type="entry name" value="HTH-TYPE TRANSCRIPTIONAL REGULATOR RUTR"/>
    <property type="match status" value="1"/>
</dbReference>
<evidence type="ECO:0000313" key="6">
    <source>
        <dbReference type="EMBL" id="GMA22960.1"/>
    </source>
</evidence>
<dbReference type="PROSITE" id="PS50977">
    <property type="entry name" value="HTH_TETR_2"/>
    <property type="match status" value="1"/>
</dbReference>
<keyword evidence="7" id="KW-1185">Reference proteome</keyword>
<dbReference type="Pfam" id="PF00440">
    <property type="entry name" value="TetR_N"/>
    <property type="match status" value="1"/>
</dbReference>
<sequence length="207" mass="21499">MVPTRQKLRAETHARVVAAASRLFLERGYRATTVRDVAAAAGVSVGTVMTVGDKDALLVATFDALISDLQDGLPVPDSEPARPGAPGDVVDAVLAVVGPFLTLFAEHLDLAREYGAVLMSGRHPGGVFGELVPGFLARIQAALERSPDGPRDPAAGARTIYLAYLGSLFAWAGQGNPDADAAREALRDVITFVAGRDAARPTPGASS</sequence>
<feature type="domain" description="HTH tetR-type" evidence="5">
    <location>
        <begin position="10"/>
        <end position="69"/>
    </location>
</feature>
<keyword evidence="3" id="KW-0804">Transcription</keyword>